<evidence type="ECO:0000313" key="1">
    <source>
        <dbReference type="EMBL" id="SMG29756.1"/>
    </source>
</evidence>
<dbReference type="STRING" id="1610489.SAMN06295981_1774"/>
<dbReference type="AlphaFoldDB" id="A0A1X7JNE3"/>
<dbReference type="Proteomes" id="UP000193309">
    <property type="component" value="Unassembled WGS sequence"/>
</dbReference>
<proteinExistence type="predicted"/>
<reference evidence="2" key="1">
    <citation type="submission" date="2017-04" db="EMBL/GenBank/DDBJ databases">
        <authorList>
            <person name="Varghese N."/>
            <person name="Submissions S."/>
        </authorList>
    </citation>
    <scope>NUCLEOTIDE SEQUENCE [LARGE SCALE GENOMIC DNA]</scope>
    <source>
        <strain evidence="2">VDS</strain>
    </source>
</reference>
<organism evidence="1 2">
    <name type="scientific">Corynebacterium pollutisoli</name>
    <dbReference type="NCBI Taxonomy" id="1610489"/>
    <lineage>
        <taxon>Bacteria</taxon>
        <taxon>Bacillati</taxon>
        <taxon>Actinomycetota</taxon>
        <taxon>Actinomycetes</taxon>
        <taxon>Mycobacteriales</taxon>
        <taxon>Corynebacteriaceae</taxon>
        <taxon>Corynebacterium</taxon>
    </lineage>
</organism>
<dbReference type="OrthoDB" id="9965999at2"/>
<name>A0A1X7JNE3_9CORY</name>
<keyword evidence="2" id="KW-1185">Reference proteome</keyword>
<sequence>MRFGPLTCFCARPGALACVDVYGGEGFELADGAYREFHWDDAVNILEHPDGTREIIGELVRLDFDNGGHIFCDRNDDYFNCGGATGLDFPPGSNAVSFYRGAEDGHGTGDMGEFQAQAQGAGRGVFFPRA</sequence>
<protein>
    <submittedName>
        <fullName evidence="1">Uncharacterized protein</fullName>
    </submittedName>
</protein>
<evidence type="ECO:0000313" key="2">
    <source>
        <dbReference type="Proteomes" id="UP000193309"/>
    </source>
</evidence>
<dbReference type="RefSeq" id="WP_143337587.1">
    <property type="nucleotide sequence ID" value="NZ_FXAR01000006.1"/>
</dbReference>
<accession>A0A1X7JNE3</accession>
<gene>
    <name evidence="1" type="ORF">SAMN06295981_1774</name>
</gene>
<dbReference type="EMBL" id="FXAR01000006">
    <property type="protein sequence ID" value="SMG29756.1"/>
    <property type="molecule type" value="Genomic_DNA"/>
</dbReference>